<evidence type="ECO:0000259" key="14">
    <source>
        <dbReference type="PROSITE" id="PS51864"/>
    </source>
</evidence>
<comment type="caution">
    <text evidence="12">Lacks conserved residue(s) required for the propagation of feature annotation.</text>
</comment>
<dbReference type="Pfam" id="PF01400">
    <property type="entry name" value="Astacin"/>
    <property type="match status" value="1"/>
</dbReference>
<protein>
    <recommendedName>
        <fullName evidence="11">Zinc metalloproteinase</fullName>
    </recommendedName>
</protein>
<dbReference type="GO" id="GO:0008270">
    <property type="term" value="F:zinc ion binding"/>
    <property type="evidence" value="ECO:0007669"/>
    <property type="project" value="UniProtKB-UniRule"/>
</dbReference>
<evidence type="ECO:0000256" key="7">
    <source>
        <dbReference type="ARBA" id="ARBA00022833"/>
    </source>
</evidence>
<accession>A0A0K0F118</accession>
<dbReference type="Pfam" id="PF00431">
    <property type="entry name" value="CUB"/>
    <property type="match status" value="1"/>
</dbReference>
<dbReference type="InterPro" id="IPR024079">
    <property type="entry name" value="MetalloPept_cat_dom_sf"/>
</dbReference>
<keyword evidence="15" id="KW-1185">Reference proteome</keyword>
<dbReference type="PANTHER" id="PTHR10127:SF780">
    <property type="entry name" value="METALLOENDOPEPTIDASE"/>
    <property type="match status" value="1"/>
</dbReference>
<evidence type="ECO:0000256" key="12">
    <source>
        <dbReference type="PROSITE-ProRule" id="PRU01211"/>
    </source>
</evidence>
<evidence type="ECO:0000256" key="8">
    <source>
        <dbReference type="ARBA" id="ARBA00023049"/>
    </source>
</evidence>
<keyword evidence="9" id="KW-1015">Disulfide bond</keyword>
<reference evidence="16" key="2">
    <citation type="submission" date="2015-08" db="UniProtKB">
        <authorList>
            <consortium name="WormBaseParasite"/>
        </authorList>
    </citation>
    <scope>IDENTIFICATION</scope>
</reference>
<dbReference type="PROSITE" id="PS00022">
    <property type="entry name" value="EGF_1"/>
    <property type="match status" value="1"/>
</dbReference>
<evidence type="ECO:0000256" key="1">
    <source>
        <dbReference type="ARBA" id="ARBA00004613"/>
    </source>
</evidence>
<dbReference type="GO" id="GO:0005576">
    <property type="term" value="C:extracellular region"/>
    <property type="evidence" value="ECO:0007669"/>
    <property type="project" value="UniProtKB-SubCell"/>
</dbReference>
<dbReference type="PRINTS" id="PR00480">
    <property type="entry name" value="ASTACIN"/>
</dbReference>
<feature type="chain" id="PRO_5015024218" description="Zinc metalloproteinase" evidence="11 13">
    <location>
        <begin position="20"/>
        <end position="475"/>
    </location>
</feature>
<sequence>MKLLSEVLFALVCLHIVAGFGGLTRLRIQQETRKDMSDDGKKRFDKHQKAMEQLVKLSNQIHDVKPSKDDDKFDLDPMSNPSMYQGDMILNKHQSGYLLAEAKMKLEAKHANKTGPDAEKEIVDKLKKNRAYSKESPFKWKFPIPYYIDGVQSVGVIDNALKNLEKETCITFKKTGPFKDKLGLRIFPGKGCWSFVGPVSDNKPQDVSFGKNCERNSIVQHEVSHALGLFHEQSRPDRDNYLNIAIQNVAPNMISNFDKTSLAVTETFGIPYDYGSVMQYPKKAFSSNGKLVMIPKNKLYLDTIGQNEKAQFNDIKFLNAIYCSNICKGGIKCSNGGYEDPKKCGTCRCPSMLGGPTCEDVAKNPPSCGKENIMTASSKEKSFSINGVKNCVFLIKAENNKKVKITIERGNFIARQICSPGISLQIKFNIDKTITGPTFCGRVQHQTLTSEGDQMFVNYVGTFPQHMLKFRYKQA</sequence>
<dbReference type="CDD" id="cd04280">
    <property type="entry name" value="ZnMc_astacin_like"/>
    <property type="match status" value="1"/>
</dbReference>
<keyword evidence="7 12" id="KW-0862">Zinc</keyword>
<keyword evidence="8 12" id="KW-0482">Metalloprotease</keyword>
<name>A0A0K0F118_STRVS</name>
<dbReference type="InterPro" id="IPR006026">
    <property type="entry name" value="Peptidase_Metallo"/>
</dbReference>
<feature type="binding site" evidence="12">
    <location>
        <position position="225"/>
    </location>
    <ligand>
        <name>Zn(2+)</name>
        <dbReference type="ChEBI" id="CHEBI:29105"/>
        <note>catalytic</note>
    </ligand>
</feature>
<keyword evidence="2 11" id="KW-0964">Secreted</keyword>
<comment type="cofactor">
    <cofactor evidence="12 13">
        <name>Zn(2+)</name>
        <dbReference type="ChEBI" id="CHEBI:29105"/>
    </cofactor>
    <text evidence="12 13">Binds 1 zinc ion per subunit.</text>
</comment>
<proteinExistence type="predicted"/>
<dbReference type="AlphaFoldDB" id="A0A0K0F118"/>
<feature type="domain" description="Peptidase M12A" evidence="14">
    <location>
        <begin position="130"/>
        <end position="324"/>
    </location>
</feature>
<reference evidence="15" key="1">
    <citation type="submission" date="2014-07" db="EMBL/GenBank/DDBJ databases">
        <authorList>
            <person name="Martin A.A"/>
            <person name="De Silva N."/>
        </authorList>
    </citation>
    <scope>NUCLEOTIDE SEQUENCE</scope>
</reference>
<feature type="binding site" evidence="12">
    <location>
        <position position="231"/>
    </location>
    <ligand>
        <name>Zn(2+)</name>
        <dbReference type="ChEBI" id="CHEBI:29105"/>
        <note>catalytic</note>
    </ligand>
</feature>
<evidence type="ECO:0000256" key="3">
    <source>
        <dbReference type="ARBA" id="ARBA00022670"/>
    </source>
</evidence>
<feature type="signal peptide" evidence="11 13">
    <location>
        <begin position="1"/>
        <end position="19"/>
    </location>
</feature>
<keyword evidence="3 12" id="KW-0645">Protease</keyword>
<dbReference type="GO" id="GO:0006508">
    <property type="term" value="P:proteolysis"/>
    <property type="evidence" value="ECO:0007669"/>
    <property type="project" value="UniProtKB-KW"/>
</dbReference>
<comment type="subcellular location">
    <subcellularLocation>
        <location evidence="1 11">Secreted</location>
    </subcellularLocation>
</comment>
<dbReference type="PROSITE" id="PS51864">
    <property type="entry name" value="ASTACIN"/>
    <property type="match status" value="1"/>
</dbReference>
<evidence type="ECO:0000256" key="10">
    <source>
        <dbReference type="ARBA" id="ARBA00023180"/>
    </source>
</evidence>
<dbReference type="SUPFAM" id="SSF55486">
    <property type="entry name" value="Metalloproteases ('zincins'), catalytic domain"/>
    <property type="match status" value="1"/>
</dbReference>
<evidence type="ECO:0000313" key="15">
    <source>
        <dbReference type="Proteomes" id="UP000035680"/>
    </source>
</evidence>
<keyword evidence="5 11" id="KW-0732">Signal</keyword>
<dbReference type="InterPro" id="IPR000859">
    <property type="entry name" value="CUB_dom"/>
</dbReference>
<evidence type="ECO:0000313" key="16">
    <source>
        <dbReference type="WBParaSite" id="SVE_0248500.1"/>
    </source>
</evidence>
<evidence type="ECO:0000256" key="9">
    <source>
        <dbReference type="ARBA" id="ARBA00023157"/>
    </source>
</evidence>
<dbReference type="PANTHER" id="PTHR10127">
    <property type="entry name" value="DISCOIDIN, CUB, EGF, LAMININ , AND ZINC METALLOPROTEASE DOMAIN CONTAINING"/>
    <property type="match status" value="1"/>
</dbReference>
<organism evidence="15 16">
    <name type="scientific">Strongyloides venezuelensis</name>
    <name type="common">Threadworm</name>
    <dbReference type="NCBI Taxonomy" id="75913"/>
    <lineage>
        <taxon>Eukaryota</taxon>
        <taxon>Metazoa</taxon>
        <taxon>Ecdysozoa</taxon>
        <taxon>Nematoda</taxon>
        <taxon>Chromadorea</taxon>
        <taxon>Rhabditida</taxon>
        <taxon>Tylenchina</taxon>
        <taxon>Panagrolaimomorpha</taxon>
        <taxon>Strongyloidoidea</taxon>
        <taxon>Strongyloididae</taxon>
        <taxon>Strongyloides</taxon>
    </lineage>
</organism>
<dbReference type="InterPro" id="IPR017050">
    <property type="entry name" value="Metallopeptidase_nem"/>
</dbReference>
<feature type="active site" evidence="12">
    <location>
        <position position="222"/>
    </location>
</feature>
<evidence type="ECO:0000256" key="6">
    <source>
        <dbReference type="ARBA" id="ARBA00022801"/>
    </source>
</evidence>
<evidence type="ECO:0000256" key="5">
    <source>
        <dbReference type="ARBA" id="ARBA00022729"/>
    </source>
</evidence>
<evidence type="ECO:0000256" key="11">
    <source>
        <dbReference type="PIRNR" id="PIRNR036365"/>
    </source>
</evidence>
<keyword evidence="10" id="KW-0325">Glycoprotein</keyword>
<dbReference type="InterPro" id="IPR034035">
    <property type="entry name" value="Astacin-like_dom"/>
</dbReference>
<dbReference type="SMART" id="SM00235">
    <property type="entry name" value="ZnMc"/>
    <property type="match status" value="1"/>
</dbReference>
<dbReference type="InterPro" id="IPR000742">
    <property type="entry name" value="EGF"/>
</dbReference>
<evidence type="ECO:0000256" key="2">
    <source>
        <dbReference type="ARBA" id="ARBA00022525"/>
    </source>
</evidence>
<dbReference type="GO" id="GO:0004222">
    <property type="term" value="F:metalloendopeptidase activity"/>
    <property type="evidence" value="ECO:0007669"/>
    <property type="project" value="UniProtKB-UniRule"/>
</dbReference>
<dbReference type="GO" id="GO:0018996">
    <property type="term" value="P:molting cycle, collagen and cuticulin-based cuticle"/>
    <property type="evidence" value="ECO:0007669"/>
    <property type="project" value="InterPro"/>
</dbReference>
<dbReference type="InterPro" id="IPR001506">
    <property type="entry name" value="Peptidase_M12A"/>
</dbReference>
<keyword evidence="6 12" id="KW-0378">Hydrolase</keyword>
<keyword evidence="4 12" id="KW-0479">Metal-binding</keyword>
<dbReference type="Gene3D" id="3.40.390.10">
    <property type="entry name" value="Collagenase (Catalytic Domain)"/>
    <property type="match status" value="1"/>
</dbReference>
<dbReference type="Proteomes" id="UP000035680">
    <property type="component" value="Unassembled WGS sequence"/>
</dbReference>
<evidence type="ECO:0000256" key="13">
    <source>
        <dbReference type="RuleBase" id="RU361183"/>
    </source>
</evidence>
<dbReference type="PIRSF" id="PIRSF036365">
    <property type="entry name" value="Astacin_nematoda"/>
    <property type="match status" value="1"/>
</dbReference>
<feature type="binding site" evidence="12">
    <location>
        <position position="221"/>
    </location>
    <ligand>
        <name>Zn(2+)</name>
        <dbReference type="ChEBI" id="CHEBI:29105"/>
        <note>catalytic</note>
    </ligand>
</feature>
<evidence type="ECO:0000256" key="4">
    <source>
        <dbReference type="ARBA" id="ARBA00022723"/>
    </source>
</evidence>
<dbReference type="WBParaSite" id="SVE_0248500.1">
    <property type="protein sequence ID" value="SVE_0248500.1"/>
    <property type="gene ID" value="SVE_0248500"/>
</dbReference>